<dbReference type="Proteomes" id="UP000003163">
    <property type="component" value="Unassembled WGS sequence"/>
</dbReference>
<reference evidence="1 2" key="1">
    <citation type="submission" date="2011-08" db="EMBL/GenBank/DDBJ databases">
        <authorList>
            <person name="Liu Z.J."/>
            <person name="Shi F.L."/>
            <person name="Lu J.Q."/>
            <person name="Li M."/>
            <person name="Wang Z.L."/>
        </authorList>
    </citation>
    <scope>NUCLEOTIDE SEQUENCE [LARGE SCALE GENOMIC DNA]</scope>
    <source>
        <strain evidence="1 2">USNM 41457</strain>
    </source>
</reference>
<keyword evidence="2" id="KW-1185">Reference proteome</keyword>
<organism evidence="1 2">
    <name type="scientific">Edhazardia aedis (strain USNM 41457)</name>
    <name type="common">Microsporidian parasite</name>
    <dbReference type="NCBI Taxonomy" id="1003232"/>
    <lineage>
        <taxon>Eukaryota</taxon>
        <taxon>Fungi</taxon>
        <taxon>Fungi incertae sedis</taxon>
        <taxon>Microsporidia</taxon>
        <taxon>Edhazardia</taxon>
    </lineage>
</organism>
<dbReference type="VEuPathDB" id="MicrosporidiaDB:EDEG_00114"/>
<gene>
    <name evidence="1" type="ORF">EDEG_00114</name>
</gene>
<reference evidence="2" key="2">
    <citation type="submission" date="2015-07" db="EMBL/GenBank/DDBJ databases">
        <title>Contrasting host-pathogen interactions and genome evolution in two generalist and specialist microsporidian pathogens of mosquitoes.</title>
        <authorList>
            <consortium name="The Broad Institute Genomics Platform"/>
            <consortium name="The Broad Institute Genome Sequencing Center for Infectious Disease"/>
            <person name="Cuomo C.A."/>
            <person name="Sanscrainte N.D."/>
            <person name="Goldberg J.M."/>
            <person name="Heiman D."/>
            <person name="Young S."/>
            <person name="Zeng Q."/>
            <person name="Becnel J.J."/>
            <person name="Birren B.W."/>
        </authorList>
    </citation>
    <scope>NUCLEOTIDE SEQUENCE [LARGE SCALE GENOMIC DNA]</scope>
    <source>
        <strain evidence="2">USNM 41457</strain>
    </source>
</reference>
<evidence type="ECO:0000313" key="2">
    <source>
        <dbReference type="Proteomes" id="UP000003163"/>
    </source>
</evidence>
<name>J9DBM5_EDHAE</name>
<dbReference type="HOGENOM" id="CLU_1348910_0_0_1"/>
<evidence type="ECO:0000313" key="1">
    <source>
        <dbReference type="EMBL" id="EJW04894.1"/>
    </source>
</evidence>
<protein>
    <submittedName>
        <fullName evidence="1">Uncharacterized protein</fullName>
    </submittedName>
</protein>
<dbReference type="AlphaFoldDB" id="J9DBM5"/>
<dbReference type="EMBL" id="AFBI03000001">
    <property type="protein sequence ID" value="EJW04894.1"/>
    <property type="molecule type" value="Genomic_DNA"/>
</dbReference>
<accession>J9DBM5</accession>
<proteinExistence type="predicted"/>
<dbReference type="InParanoid" id="J9DBM5"/>
<sequence>MAPKAKAINDDSDDFYADIPVEAPYPESFYTIEEAINLFTLNREQLMNELRIIEVQKRIQNKIFKKIEPTSDLIFNKPIINHDKKELDFSLDMLCSGQFTTQKNVENDSYEVECDIDASIKENTDSGLNKTSEKNSDELCDIPSNYKYKDDKQEISLSQRDQIVEKVELPEIIEKEEVSEDIIFTRRKINTKRKNKVQKNRKK</sequence>
<comment type="caution">
    <text evidence="1">The sequence shown here is derived from an EMBL/GenBank/DDBJ whole genome shotgun (WGS) entry which is preliminary data.</text>
</comment>